<evidence type="ECO:0000313" key="3">
    <source>
        <dbReference type="Proteomes" id="UP000434101"/>
    </source>
</evidence>
<dbReference type="InterPro" id="IPR036249">
    <property type="entry name" value="Thioredoxin-like_sf"/>
</dbReference>
<name>A0A6B0VMI3_9EURY</name>
<sequence length="186" mass="19769">MNRREFVAGIGSVGVLAGAGSLLWRGPPSFGDEPGTAEDEASNDPLEVETIDARGSEAGTITVPDETVTAILFFTTGCGNCQAQMPRLAEAREGLVQRHGDAVGFLSVTYQTPETMPADDLREWWATHSGDWPVGYDSGLARSYGAIGFPVTIVVGSDGEKHWERNGIQEPGTITDAVESVLEGEE</sequence>
<gene>
    <name evidence="2" type="ORF">GS429_09930</name>
</gene>
<dbReference type="SUPFAM" id="SSF52833">
    <property type="entry name" value="Thioredoxin-like"/>
    <property type="match status" value="1"/>
</dbReference>
<evidence type="ECO:0000313" key="2">
    <source>
        <dbReference type="EMBL" id="MXV62375.1"/>
    </source>
</evidence>
<comment type="caution">
    <text evidence="2">The sequence shown here is derived from an EMBL/GenBank/DDBJ whole genome shotgun (WGS) entry which is preliminary data.</text>
</comment>
<accession>A0A6B0VMI3</accession>
<evidence type="ECO:0000259" key="1">
    <source>
        <dbReference type="PROSITE" id="PS51352"/>
    </source>
</evidence>
<dbReference type="AlphaFoldDB" id="A0A6B0VMI3"/>
<organism evidence="2 3">
    <name type="scientific">Natronorubrum halalkaliphilum</name>
    <dbReference type="NCBI Taxonomy" id="2691917"/>
    <lineage>
        <taxon>Archaea</taxon>
        <taxon>Methanobacteriati</taxon>
        <taxon>Methanobacteriota</taxon>
        <taxon>Stenosarchaea group</taxon>
        <taxon>Halobacteria</taxon>
        <taxon>Halobacteriales</taxon>
        <taxon>Natrialbaceae</taxon>
        <taxon>Natronorubrum</taxon>
    </lineage>
</organism>
<protein>
    <submittedName>
        <fullName evidence="2">Redoxin domain-containing protein</fullName>
    </submittedName>
</protein>
<dbReference type="InterPro" id="IPR013766">
    <property type="entry name" value="Thioredoxin_domain"/>
</dbReference>
<dbReference type="EMBL" id="WUYX01000029">
    <property type="protein sequence ID" value="MXV62375.1"/>
    <property type="molecule type" value="Genomic_DNA"/>
</dbReference>
<keyword evidence="3" id="KW-1185">Reference proteome</keyword>
<feature type="domain" description="Thioredoxin" evidence="1">
    <location>
        <begin position="28"/>
        <end position="183"/>
    </location>
</feature>
<reference evidence="2 3" key="1">
    <citation type="submission" date="2020-01" db="EMBL/GenBank/DDBJ databases">
        <title>Natronorubrum sp. JWXQ-INN 674 isolated from Inner Mongolia Autonomous Region of China.</title>
        <authorList>
            <person name="Xue Q."/>
        </authorList>
    </citation>
    <scope>NUCLEOTIDE SEQUENCE [LARGE SCALE GENOMIC DNA]</scope>
    <source>
        <strain evidence="2 3">JWXQ-INN-674</strain>
    </source>
</reference>
<dbReference type="PROSITE" id="PS51352">
    <property type="entry name" value="THIOREDOXIN_2"/>
    <property type="match status" value="1"/>
</dbReference>
<dbReference type="Gene3D" id="3.40.30.10">
    <property type="entry name" value="Glutaredoxin"/>
    <property type="match status" value="1"/>
</dbReference>
<dbReference type="RefSeq" id="WP_235920786.1">
    <property type="nucleotide sequence ID" value="NZ_WUYX01000029.1"/>
</dbReference>
<dbReference type="Proteomes" id="UP000434101">
    <property type="component" value="Unassembled WGS sequence"/>
</dbReference>
<dbReference type="CDD" id="cd02966">
    <property type="entry name" value="TlpA_like_family"/>
    <property type="match status" value="1"/>
</dbReference>
<proteinExistence type="predicted"/>